<comment type="similarity">
    <text evidence="2 13">Belongs to the class-I aminoacyl-tRNA synthetase family.</text>
</comment>
<dbReference type="GO" id="GO:0006423">
    <property type="term" value="P:cysteinyl-tRNA aminoacylation"/>
    <property type="evidence" value="ECO:0007669"/>
    <property type="project" value="UniProtKB-UniRule"/>
</dbReference>
<feature type="binding site" evidence="13">
    <location>
        <position position="237"/>
    </location>
    <ligand>
        <name>Zn(2+)</name>
        <dbReference type="ChEBI" id="CHEBI:29105"/>
    </ligand>
</feature>
<dbReference type="SUPFAM" id="SSF47323">
    <property type="entry name" value="Anticodon-binding domain of a subclass of class I aminoacyl-tRNA synthetases"/>
    <property type="match status" value="1"/>
</dbReference>
<comment type="catalytic activity">
    <reaction evidence="12 13">
        <text>tRNA(Cys) + L-cysteine + ATP = L-cysteinyl-tRNA(Cys) + AMP + diphosphate</text>
        <dbReference type="Rhea" id="RHEA:17773"/>
        <dbReference type="Rhea" id="RHEA-COMP:9661"/>
        <dbReference type="Rhea" id="RHEA-COMP:9679"/>
        <dbReference type="ChEBI" id="CHEBI:30616"/>
        <dbReference type="ChEBI" id="CHEBI:33019"/>
        <dbReference type="ChEBI" id="CHEBI:35235"/>
        <dbReference type="ChEBI" id="CHEBI:78442"/>
        <dbReference type="ChEBI" id="CHEBI:78517"/>
        <dbReference type="ChEBI" id="CHEBI:456215"/>
        <dbReference type="EC" id="6.1.1.16"/>
    </reaction>
</comment>
<dbReference type="InterPro" id="IPR056411">
    <property type="entry name" value="CysS_C"/>
</dbReference>
<feature type="domain" description="Cysteinyl-tRNA synthetase class Ia DALR" evidence="14">
    <location>
        <begin position="343"/>
        <end position="402"/>
    </location>
</feature>
<keyword evidence="5 13" id="KW-0436">Ligase</keyword>
<evidence type="ECO:0000256" key="10">
    <source>
        <dbReference type="ARBA" id="ARBA00022917"/>
    </source>
</evidence>
<dbReference type="CDD" id="cd00672">
    <property type="entry name" value="CysRS_core"/>
    <property type="match status" value="1"/>
</dbReference>
<dbReference type="InterPro" id="IPR032678">
    <property type="entry name" value="tRNA-synt_1_cat_dom"/>
</dbReference>
<protein>
    <recommendedName>
        <fullName evidence="13">Cysteine--tRNA ligase</fullName>
        <ecNumber evidence="13">6.1.1.16</ecNumber>
    </recommendedName>
    <alternativeName>
        <fullName evidence="13">Cysteinyl-tRNA synthetase</fullName>
        <shortName evidence="13">CysRS</shortName>
    </alternativeName>
</protein>
<evidence type="ECO:0000256" key="5">
    <source>
        <dbReference type="ARBA" id="ARBA00022598"/>
    </source>
</evidence>
<dbReference type="SUPFAM" id="SSF52374">
    <property type="entry name" value="Nucleotidylyl transferase"/>
    <property type="match status" value="1"/>
</dbReference>
<evidence type="ECO:0000313" key="15">
    <source>
        <dbReference type="EMBL" id="SDR15480.1"/>
    </source>
</evidence>
<evidence type="ECO:0000256" key="3">
    <source>
        <dbReference type="ARBA" id="ARBA00011245"/>
    </source>
</evidence>
<dbReference type="EC" id="6.1.1.16" evidence="13"/>
<evidence type="ECO:0000256" key="7">
    <source>
        <dbReference type="ARBA" id="ARBA00022741"/>
    </source>
</evidence>
<dbReference type="GO" id="GO:0005829">
    <property type="term" value="C:cytosol"/>
    <property type="evidence" value="ECO:0007669"/>
    <property type="project" value="TreeGrafter"/>
</dbReference>
<organism evidence="15 16">
    <name type="scientific">Paraburkholderia tuberum</name>
    <dbReference type="NCBI Taxonomy" id="157910"/>
    <lineage>
        <taxon>Bacteria</taxon>
        <taxon>Pseudomonadati</taxon>
        <taxon>Pseudomonadota</taxon>
        <taxon>Betaproteobacteria</taxon>
        <taxon>Burkholderiales</taxon>
        <taxon>Burkholderiaceae</taxon>
        <taxon>Paraburkholderia</taxon>
    </lineage>
</organism>
<keyword evidence="10 13" id="KW-0648">Protein biosynthesis</keyword>
<keyword evidence="6 13" id="KW-0479">Metal-binding</keyword>
<dbReference type="EMBL" id="FNKX01000001">
    <property type="protein sequence ID" value="SDR15480.1"/>
    <property type="molecule type" value="Genomic_DNA"/>
</dbReference>
<dbReference type="SMART" id="SM00840">
    <property type="entry name" value="DALR_2"/>
    <property type="match status" value="1"/>
</dbReference>
<dbReference type="AlphaFoldDB" id="A0A1H1GQN6"/>
<dbReference type="Gene3D" id="3.40.50.620">
    <property type="entry name" value="HUPs"/>
    <property type="match status" value="1"/>
</dbReference>
<dbReference type="GO" id="GO:0005524">
    <property type="term" value="F:ATP binding"/>
    <property type="evidence" value="ECO:0007669"/>
    <property type="project" value="UniProtKB-UniRule"/>
</dbReference>
<feature type="short sequence motif" description="'HIGH' region" evidence="13">
    <location>
        <begin position="34"/>
        <end position="44"/>
    </location>
</feature>
<dbReference type="Proteomes" id="UP000199365">
    <property type="component" value="Unassembled WGS sequence"/>
</dbReference>
<keyword evidence="9 13" id="KW-0067">ATP-binding</keyword>
<proteinExistence type="inferred from homology"/>
<accession>A0A1H1GQN6</accession>
<evidence type="ECO:0000256" key="4">
    <source>
        <dbReference type="ARBA" id="ARBA00022490"/>
    </source>
</evidence>
<dbReference type="InterPro" id="IPR014729">
    <property type="entry name" value="Rossmann-like_a/b/a_fold"/>
</dbReference>
<evidence type="ECO:0000313" key="16">
    <source>
        <dbReference type="Proteomes" id="UP000199365"/>
    </source>
</evidence>
<keyword evidence="8 13" id="KW-0862">Zinc</keyword>
<dbReference type="Gene3D" id="1.20.120.1910">
    <property type="entry name" value="Cysteine-tRNA ligase, C-terminal anti-codon recognition domain"/>
    <property type="match status" value="1"/>
</dbReference>
<keyword evidence="7 13" id="KW-0547">Nucleotide-binding</keyword>
<feature type="binding site" evidence="13">
    <location>
        <position position="212"/>
    </location>
    <ligand>
        <name>Zn(2+)</name>
        <dbReference type="ChEBI" id="CHEBI:29105"/>
    </ligand>
</feature>
<comment type="cofactor">
    <cofactor evidence="13">
        <name>Zn(2+)</name>
        <dbReference type="ChEBI" id="CHEBI:29105"/>
    </cofactor>
    <text evidence="13">Binds 1 zinc ion per subunit.</text>
</comment>
<comment type="subunit">
    <text evidence="3 13">Monomer.</text>
</comment>
<dbReference type="PANTHER" id="PTHR10890:SF3">
    <property type="entry name" value="CYSTEINE--TRNA LIGASE, CYTOPLASMIC"/>
    <property type="match status" value="1"/>
</dbReference>
<dbReference type="Pfam" id="PF09190">
    <property type="entry name" value="DALR_2"/>
    <property type="match status" value="1"/>
</dbReference>
<evidence type="ECO:0000256" key="12">
    <source>
        <dbReference type="ARBA" id="ARBA00047398"/>
    </source>
</evidence>
<sequence>MTRLPIALYNTLTRRREPLQTGMPDAVTLYVCGPTVYNYAHIGNARPAVVFDVLVRLLRRRYRSVLYARNLTDVDDRINEMARRDGVPIGNITSRYIDAYHEDMQALGVVPPDIEPRVTEHIPDIVGLIETLIERKHAYVAEGHVLFHVPSFTEYGRLSGRRTRDMIAGARVEVAPYKPDPLDFVLWKPSSDDISGWDSPWGRGRPGWHIECSAMIGRHLGRTIDIHGGGQDLIFPHHENEIAQGVCAHDGEPYCRMWVHNSFVTVDGQKMSKSLGNVLLVRDLLAHAPGEALRLALLSTHYRHPLDWSVQRLQAACRTLQRAYMALDAVSGLPHLGTGPDSEVEAALSNDLNVPRALARLYRLLEDLEQASQGSAQQWAKARLLASAQLLGLLQHEPAQALVALRGRIDATSVTEDAWVESIVARRAEARRQYAFGEADALRDELLRAGIQIEDTLEGTVWHRSHGVLA</sequence>
<dbReference type="Pfam" id="PF23493">
    <property type="entry name" value="CysS_C"/>
    <property type="match status" value="1"/>
</dbReference>
<dbReference type="InterPro" id="IPR024909">
    <property type="entry name" value="Cys-tRNA/MSH_ligase"/>
</dbReference>
<dbReference type="HAMAP" id="MF_00041">
    <property type="entry name" value="Cys_tRNA_synth"/>
    <property type="match status" value="1"/>
</dbReference>
<dbReference type="PANTHER" id="PTHR10890">
    <property type="entry name" value="CYSTEINYL-TRNA SYNTHETASE"/>
    <property type="match status" value="1"/>
</dbReference>
<comment type="subcellular location">
    <subcellularLocation>
        <location evidence="1 13">Cytoplasm</location>
    </subcellularLocation>
</comment>
<evidence type="ECO:0000256" key="9">
    <source>
        <dbReference type="ARBA" id="ARBA00022840"/>
    </source>
</evidence>
<evidence type="ECO:0000256" key="1">
    <source>
        <dbReference type="ARBA" id="ARBA00004496"/>
    </source>
</evidence>
<dbReference type="GO" id="GO:0008270">
    <property type="term" value="F:zinc ion binding"/>
    <property type="evidence" value="ECO:0007669"/>
    <property type="project" value="UniProtKB-UniRule"/>
</dbReference>
<dbReference type="Pfam" id="PF01406">
    <property type="entry name" value="tRNA-synt_1e"/>
    <property type="match status" value="1"/>
</dbReference>
<evidence type="ECO:0000256" key="2">
    <source>
        <dbReference type="ARBA" id="ARBA00005594"/>
    </source>
</evidence>
<feature type="binding site" evidence="13">
    <location>
        <position position="32"/>
    </location>
    <ligand>
        <name>Zn(2+)</name>
        <dbReference type="ChEBI" id="CHEBI:29105"/>
    </ligand>
</feature>
<keyword evidence="11 13" id="KW-0030">Aminoacyl-tRNA synthetase</keyword>
<feature type="short sequence motif" description="'KMSKS' region" evidence="13">
    <location>
        <begin position="270"/>
        <end position="274"/>
    </location>
</feature>
<keyword evidence="16" id="KW-1185">Reference proteome</keyword>
<feature type="binding site" evidence="13">
    <location>
        <position position="273"/>
    </location>
    <ligand>
        <name>ATP</name>
        <dbReference type="ChEBI" id="CHEBI:30616"/>
    </ligand>
</feature>
<dbReference type="STRING" id="157910.SAMN05445850_3025"/>
<dbReference type="PRINTS" id="PR00983">
    <property type="entry name" value="TRNASYNTHCYS"/>
</dbReference>
<dbReference type="InterPro" id="IPR009080">
    <property type="entry name" value="tRNAsynth_Ia_anticodon-bd"/>
</dbReference>
<keyword evidence="4 13" id="KW-0963">Cytoplasm</keyword>
<evidence type="ECO:0000256" key="13">
    <source>
        <dbReference type="HAMAP-Rule" id="MF_00041"/>
    </source>
</evidence>
<reference evidence="16" key="1">
    <citation type="submission" date="2016-10" db="EMBL/GenBank/DDBJ databases">
        <authorList>
            <person name="Varghese N."/>
            <person name="Submissions S."/>
        </authorList>
    </citation>
    <scope>NUCLEOTIDE SEQUENCE [LARGE SCALE GENOMIC DNA]</scope>
    <source>
        <strain evidence="16">DUS833</strain>
    </source>
</reference>
<evidence type="ECO:0000259" key="14">
    <source>
        <dbReference type="SMART" id="SM00840"/>
    </source>
</evidence>
<dbReference type="InterPro" id="IPR015273">
    <property type="entry name" value="Cys-tRNA-synt_Ia_DALR"/>
</dbReference>
<dbReference type="InterPro" id="IPR015803">
    <property type="entry name" value="Cys-tRNA-ligase"/>
</dbReference>
<evidence type="ECO:0000256" key="6">
    <source>
        <dbReference type="ARBA" id="ARBA00022723"/>
    </source>
</evidence>
<dbReference type="GO" id="GO:0004817">
    <property type="term" value="F:cysteine-tRNA ligase activity"/>
    <property type="evidence" value="ECO:0007669"/>
    <property type="project" value="UniProtKB-UniRule"/>
</dbReference>
<name>A0A1H1GQN6_9BURK</name>
<dbReference type="FunFam" id="3.40.50.620:FF:000068">
    <property type="entry name" value="Cysteine--tRNA ligase"/>
    <property type="match status" value="1"/>
</dbReference>
<gene>
    <name evidence="13" type="primary">cysS</name>
    <name evidence="15" type="ORF">SAMN05445850_3025</name>
</gene>
<dbReference type="NCBIfam" id="TIGR00435">
    <property type="entry name" value="cysS"/>
    <property type="match status" value="1"/>
</dbReference>
<evidence type="ECO:0000256" key="11">
    <source>
        <dbReference type="ARBA" id="ARBA00023146"/>
    </source>
</evidence>
<evidence type="ECO:0000256" key="8">
    <source>
        <dbReference type="ARBA" id="ARBA00022833"/>
    </source>
</evidence>
<feature type="binding site" evidence="13">
    <location>
        <position position="241"/>
    </location>
    <ligand>
        <name>Zn(2+)</name>
        <dbReference type="ChEBI" id="CHEBI:29105"/>
    </ligand>
</feature>